<evidence type="ECO:0000313" key="3">
    <source>
        <dbReference type="Proteomes" id="UP000199086"/>
    </source>
</evidence>
<reference evidence="2 3" key="1">
    <citation type="submission" date="2016-06" db="EMBL/GenBank/DDBJ databases">
        <authorList>
            <person name="Olsen C.W."/>
            <person name="Carey S."/>
            <person name="Hinshaw L."/>
            <person name="Karasin A.I."/>
        </authorList>
    </citation>
    <scope>NUCLEOTIDE SEQUENCE [LARGE SCALE GENOMIC DNA]</scope>
    <source>
        <strain evidence="2 3">LZ-22</strain>
    </source>
</reference>
<evidence type="ECO:0000313" key="2">
    <source>
        <dbReference type="EMBL" id="SDB86610.1"/>
    </source>
</evidence>
<feature type="compositionally biased region" description="Pro residues" evidence="1">
    <location>
        <begin position="53"/>
        <end position="67"/>
    </location>
</feature>
<dbReference type="EMBL" id="FMYF01000005">
    <property type="protein sequence ID" value="SDB86610.1"/>
    <property type="molecule type" value="Genomic_DNA"/>
</dbReference>
<protein>
    <submittedName>
        <fullName evidence="2">Uncharacterized protein</fullName>
    </submittedName>
</protein>
<evidence type="ECO:0000256" key="1">
    <source>
        <dbReference type="SAM" id="MobiDB-lite"/>
    </source>
</evidence>
<sequence length="432" mass="43406">MPAAGAHRWGAGVRTGLVIGLVALLSACTTPSGGPAPGPTDGTGTPTASGTPAPAPTQSPAPTPTPTATPGGGVADPLVLDELTYLGACGIEAPYRLTPMTGGRQVTPVSMGGTSRRAEVVSSRPVELAGRQLALVELRCTSGLDATRGWHLVGEEGRQVVDLGLVAAGSEATIGVAEDRLVVQLTYPAGRDPQSPGRAKVAYRVALVGSTPVRLFAGSDLGSVPAAVAQWPAQSWAYGLGTYDALALGGGERSLQRQGPVVLDSAERALAPNSMANDLYCSIDPAIVTTTDSSAIRVGDTRTPVDGGGAILPLLTAAATRPTSAAHWTLPLDGAKQGMLVPLNGLAPTPALVTTTSPVPTAEPAVVVRSGAPVDSLLGDGAWFEGPTGVVRDAEGRVVLVGIWSPLDATGPGTVGMRPLPDPAATGETYGC</sequence>
<gene>
    <name evidence="2" type="ORF">GA0111570_105235</name>
</gene>
<accession>A0A1G6GX31</accession>
<feature type="compositionally biased region" description="Low complexity" evidence="1">
    <location>
        <begin position="31"/>
        <end position="52"/>
    </location>
</feature>
<keyword evidence="3" id="KW-1185">Reference proteome</keyword>
<dbReference type="AlphaFoldDB" id="A0A1G6GX31"/>
<organism evidence="2 3">
    <name type="scientific">Raineyella antarctica</name>
    <dbReference type="NCBI Taxonomy" id="1577474"/>
    <lineage>
        <taxon>Bacteria</taxon>
        <taxon>Bacillati</taxon>
        <taxon>Actinomycetota</taxon>
        <taxon>Actinomycetes</taxon>
        <taxon>Propionibacteriales</taxon>
        <taxon>Propionibacteriaceae</taxon>
        <taxon>Raineyella</taxon>
    </lineage>
</organism>
<feature type="region of interest" description="Disordered" evidence="1">
    <location>
        <begin position="31"/>
        <end position="75"/>
    </location>
</feature>
<dbReference type="Proteomes" id="UP000199086">
    <property type="component" value="Unassembled WGS sequence"/>
</dbReference>
<name>A0A1G6GX31_9ACTN</name>
<dbReference type="STRING" id="1577474.GA0111570_105235"/>
<proteinExistence type="predicted"/>